<reference evidence="3 4" key="1">
    <citation type="submission" date="2023-09" db="EMBL/GenBank/DDBJ databases">
        <title>Genomes of two closely related lineages of the louse Polyplax serrata with different host specificities.</title>
        <authorList>
            <person name="Martinu J."/>
            <person name="Tarabai H."/>
            <person name="Stefka J."/>
            <person name="Hypsa V."/>
        </authorList>
    </citation>
    <scope>NUCLEOTIDE SEQUENCE [LARGE SCALE GENOMIC DNA]</scope>
    <source>
        <strain evidence="3">98ZLc_SE</strain>
    </source>
</reference>
<feature type="domain" description="FK506-binding protein 15-like" evidence="2">
    <location>
        <begin position="471"/>
        <end position="690"/>
    </location>
</feature>
<dbReference type="InterPro" id="IPR056598">
    <property type="entry name" value="FKBP-15_dom"/>
</dbReference>
<feature type="coiled-coil region" evidence="1">
    <location>
        <begin position="477"/>
        <end position="508"/>
    </location>
</feature>
<evidence type="ECO:0000313" key="3">
    <source>
        <dbReference type="EMBL" id="KAK6641433.1"/>
    </source>
</evidence>
<evidence type="ECO:0000313" key="4">
    <source>
        <dbReference type="Proteomes" id="UP001359485"/>
    </source>
</evidence>
<gene>
    <name evidence="3" type="ORF">RUM44_013144</name>
</gene>
<accession>A0ABR1BDB1</accession>
<dbReference type="Pfam" id="PF23649">
    <property type="entry name" value="FKBP15"/>
    <property type="match status" value="1"/>
</dbReference>
<keyword evidence="4" id="KW-1185">Reference proteome</keyword>
<comment type="caution">
    <text evidence="3">The sequence shown here is derived from an EMBL/GenBank/DDBJ whole genome shotgun (WGS) entry which is preliminary data.</text>
</comment>
<organism evidence="3 4">
    <name type="scientific">Polyplax serrata</name>
    <name type="common">Common mouse louse</name>
    <dbReference type="NCBI Taxonomy" id="468196"/>
    <lineage>
        <taxon>Eukaryota</taxon>
        <taxon>Metazoa</taxon>
        <taxon>Ecdysozoa</taxon>
        <taxon>Arthropoda</taxon>
        <taxon>Hexapoda</taxon>
        <taxon>Insecta</taxon>
        <taxon>Pterygota</taxon>
        <taxon>Neoptera</taxon>
        <taxon>Paraneoptera</taxon>
        <taxon>Psocodea</taxon>
        <taxon>Troctomorpha</taxon>
        <taxon>Phthiraptera</taxon>
        <taxon>Anoplura</taxon>
        <taxon>Polyplacidae</taxon>
        <taxon>Polyplax</taxon>
    </lineage>
</organism>
<proteinExistence type="predicted"/>
<dbReference type="Proteomes" id="UP001359485">
    <property type="component" value="Unassembled WGS sequence"/>
</dbReference>
<dbReference type="PANTHER" id="PTHR44927:SF1">
    <property type="entry name" value="FK506-BINDING PROTEIN 15"/>
    <property type="match status" value="1"/>
</dbReference>
<protein>
    <recommendedName>
        <fullName evidence="2">FK506-binding protein 15-like domain-containing protein</fullName>
    </recommendedName>
</protein>
<dbReference type="PANTHER" id="PTHR44927">
    <property type="entry name" value="FK506-BINDING PROTEIN 15"/>
    <property type="match status" value="1"/>
</dbReference>
<sequence length="714" mass="80501">MEEDDSDFTPTHNTSSNLASLFGLSKTQIHGNSSLTYTPPKAPKKDTVPVKNVKSSKTVIICSKAVQAYKLDNRKYLSQGLAGLVINGNHESHSYGIILYKPSKEYLSCTTITKAFTLTLSANNYVSYYDTKRENWSVMFETADDVKYFVEKVAICKFYTNIDDPQNILIQDLTPLSNIKATTGSTVDITYSSFSANQESIVPIKENVNEKVNLSNIALLAKCLVGCSEASERVVIVPNSLSDAWINDLEKKGDLLLRIKVNKIISQLETSLLESKAKIDNADSSTEESSVNDQGVCLKEATANSMSQKASLISRMARMGQATLPLKPARAPSDSEEECTVSSPLRHKIHRNKSAGMNSHHYMGPMSQTLPSEPMTQLPVHQHDLSTQQMQLSKFGVPHQMIPVSTGPILSPTTDPTVSVFLSESRIQATELRMAVGKLSDKMDLILNKIQNLSANDAETKANSSSMVDPSGILSGIQNLLNENDRLKERVEDQKSKLEQQNDRIYNLLELNHKYVQQNTNSVDKQTETEIKLRKEIEFFVKKEVQLEVDNKKYIERIKTLEEQLEKLEETKRKMEKRSNELSVQLNNFKKDAEGSGSMKQAIENYEVKLSTASENITNLKQKLKELEVENETLKSLTEKQMEDDNTRKTEQKVSKMRIDEYQKMIKDLTSEISQNKSQYEATINSLKNSISKLEEEQTHYLSKVRTYIYLQSH</sequence>
<dbReference type="EMBL" id="JAWJWF010000001">
    <property type="protein sequence ID" value="KAK6641433.1"/>
    <property type="molecule type" value="Genomic_DNA"/>
</dbReference>
<name>A0ABR1BDB1_POLSC</name>
<evidence type="ECO:0000256" key="1">
    <source>
        <dbReference type="SAM" id="Coils"/>
    </source>
</evidence>
<evidence type="ECO:0000259" key="2">
    <source>
        <dbReference type="Pfam" id="PF23649"/>
    </source>
</evidence>
<feature type="coiled-coil region" evidence="1">
    <location>
        <begin position="544"/>
        <end position="704"/>
    </location>
</feature>
<keyword evidence="1" id="KW-0175">Coiled coil</keyword>